<feature type="compositionally biased region" description="Low complexity" evidence="8">
    <location>
        <begin position="257"/>
        <end position="271"/>
    </location>
</feature>
<keyword evidence="12" id="KW-1185">Reference proteome</keyword>
<reference evidence="11" key="1">
    <citation type="submission" date="2020-07" db="EMBL/GenBank/DDBJ databases">
        <title>Multicomponent nature underlies the extraordinary mechanical properties of spider dragline silk.</title>
        <authorList>
            <person name="Kono N."/>
            <person name="Nakamura H."/>
            <person name="Mori M."/>
            <person name="Yoshida Y."/>
            <person name="Ohtoshi R."/>
            <person name="Malay A.D."/>
            <person name="Moran D.A.P."/>
            <person name="Tomita M."/>
            <person name="Numata K."/>
            <person name="Arakawa K."/>
        </authorList>
    </citation>
    <scope>NUCLEOTIDE SEQUENCE</scope>
</reference>
<name>A0A8X6F6Z2_TRICU</name>
<comment type="similarity">
    <text evidence="2">Belongs to the synaptophysin/synaptobrevin family.</text>
</comment>
<keyword evidence="3 7" id="KW-0812">Transmembrane</keyword>
<sequence length="282" mass="31787">MLFYCVGNGKISIAERIEGTATFYSKSLVSMDLNLRVLIEPRGFIRIIQLVMSIFAFATTASFEAVATMEIKCKDYEKDVQYKFGYPFKLGKAELRVPDKCGNLSDIEYNTYTFPFDFSSNAEFFVASGVLTLMYTTGILFVYVFMHRLYSTNPMTPVVDLLGSGILSVFWFAGSCAWAQGVSDVKYYTNPANLFHDIDICMDDAQTCRTVSPGNFASLNVSLIFGFANCMLWISSLWFVYKETSFHTQIQPPAMLPQMGQQQAPPMQDQDLGNKMGGQYEY</sequence>
<dbReference type="PROSITE" id="PS51225">
    <property type="entry name" value="MARVEL"/>
    <property type="match status" value="1"/>
</dbReference>
<dbReference type="PANTHER" id="PTHR10306">
    <property type="entry name" value="SYNAPTOPHYSIN"/>
    <property type="match status" value="1"/>
</dbReference>
<evidence type="ECO:0000256" key="6">
    <source>
        <dbReference type="ARBA" id="ARBA00023180"/>
    </source>
</evidence>
<dbReference type="AlphaFoldDB" id="A0A8X6F6Z2"/>
<dbReference type="PRINTS" id="PR00220">
    <property type="entry name" value="SYNAPTOPHYSN"/>
</dbReference>
<organism evidence="11 12">
    <name type="scientific">Trichonephila clavata</name>
    <name type="common">Joro spider</name>
    <name type="synonym">Nephila clavata</name>
    <dbReference type="NCBI Taxonomy" id="2740835"/>
    <lineage>
        <taxon>Eukaryota</taxon>
        <taxon>Metazoa</taxon>
        <taxon>Ecdysozoa</taxon>
        <taxon>Arthropoda</taxon>
        <taxon>Chelicerata</taxon>
        <taxon>Arachnida</taxon>
        <taxon>Araneae</taxon>
        <taxon>Araneomorphae</taxon>
        <taxon>Entelegynae</taxon>
        <taxon>Araneoidea</taxon>
        <taxon>Nephilidae</taxon>
        <taxon>Trichonephila</taxon>
    </lineage>
</organism>
<dbReference type="InterPro" id="IPR008253">
    <property type="entry name" value="Marvel"/>
</dbReference>
<evidence type="ECO:0000256" key="8">
    <source>
        <dbReference type="SAM" id="MobiDB-lite"/>
    </source>
</evidence>
<accession>A0A8X6F6Z2</accession>
<evidence type="ECO:0000313" key="11">
    <source>
        <dbReference type="EMBL" id="GFQ72112.1"/>
    </source>
</evidence>
<evidence type="ECO:0000256" key="2">
    <source>
        <dbReference type="ARBA" id="ARBA00006476"/>
    </source>
</evidence>
<dbReference type="Proteomes" id="UP000887116">
    <property type="component" value="Unassembled WGS sequence"/>
</dbReference>
<evidence type="ECO:0000256" key="1">
    <source>
        <dbReference type="ARBA" id="ARBA00004141"/>
    </source>
</evidence>
<keyword evidence="5 7" id="KW-0472">Membrane</keyword>
<dbReference type="InterPro" id="IPR001285">
    <property type="entry name" value="Synaptophysin/porin"/>
</dbReference>
<comment type="subcellular location">
    <subcellularLocation>
        <location evidence="1">Membrane</location>
        <topology evidence="1">Multi-pass membrane protein</topology>
    </subcellularLocation>
</comment>
<dbReference type="OrthoDB" id="10006326at2759"/>
<feature type="region of interest" description="Disordered" evidence="8">
    <location>
        <begin position="257"/>
        <end position="282"/>
    </location>
</feature>
<evidence type="ECO:0000256" key="5">
    <source>
        <dbReference type="ARBA" id="ARBA00023136"/>
    </source>
</evidence>
<feature type="domain" description="MARVEL" evidence="10">
    <location>
        <begin position="37"/>
        <end position="245"/>
    </location>
</feature>
<evidence type="ECO:0000259" key="10">
    <source>
        <dbReference type="PROSITE" id="PS51225"/>
    </source>
</evidence>
<protein>
    <submittedName>
        <fullName evidence="11">Synaptophysin</fullName>
    </submittedName>
</protein>
<dbReference type="EMBL" id="BMAO01011232">
    <property type="protein sequence ID" value="GFQ72112.1"/>
    <property type="molecule type" value="Genomic_DNA"/>
</dbReference>
<evidence type="ECO:0000256" key="7">
    <source>
        <dbReference type="PROSITE-ProRule" id="PRU00581"/>
    </source>
</evidence>
<dbReference type="PANTHER" id="PTHR10306:SF17">
    <property type="entry name" value="MARVEL DOMAIN-CONTAINING PROTEIN"/>
    <property type="match status" value="1"/>
</dbReference>
<keyword evidence="4 9" id="KW-1133">Transmembrane helix</keyword>
<evidence type="ECO:0000313" key="12">
    <source>
        <dbReference type="Proteomes" id="UP000887116"/>
    </source>
</evidence>
<evidence type="ECO:0000256" key="9">
    <source>
        <dbReference type="SAM" id="Phobius"/>
    </source>
</evidence>
<evidence type="ECO:0000256" key="4">
    <source>
        <dbReference type="ARBA" id="ARBA00022989"/>
    </source>
</evidence>
<evidence type="ECO:0000256" key="3">
    <source>
        <dbReference type="ARBA" id="ARBA00022692"/>
    </source>
</evidence>
<keyword evidence="6" id="KW-0325">Glycoprotein</keyword>
<comment type="caution">
    <text evidence="11">The sequence shown here is derived from an EMBL/GenBank/DDBJ whole genome shotgun (WGS) entry which is preliminary data.</text>
</comment>
<gene>
    <name evidence="11" type="primary">SYP</name>
    <name evidence="11" type="ORF">TNCT_351891</name>
</gene>
<feature type="transmembrane region" description="Helical" evidence="9">
    <location>
        <begin position="124"/>
        <end position="146"/>
    </location>
</feature>
<feature type="transmembrane region" description="Helical" evidence="9">
    <location>
        <begin position="43"/>
        <end position="63"/>
    </location>
</feature>
<feature type="transmembrane region" description="Helical" evidence="9">
    <location>
        <begin position="158"/>
        <end position="180"/>
    </location>
</feature>
<feature type="transmembrane region" description="Helical" evidence="9">
    <location>
        <begin position="221"/>
        <end position="241"/>
    </location>
</feature>
<dbReference type="Pfam" id="PF01284">
    <property type="entry name" value="MARVEL"/>
    <property type="match status" value="1"/>
</dbReference>
<dbReference type="GO" id="GO:0030672">
    <property type="term" value="C:synaptic vesicle membrane"/>
    <property type="evidence" value="ECO:0007669"/>
    <property type="project" value="TreeGrafter"/>
</dbReference>
<proteinExistence type="inferred from homology"/>